<dbReference type="RefSeq" id="WP_132576547.1">
    <property type="nucleotide sequence ID" value="NZ_CBCSGL010000097.1"/>
</dbReference>
<keyword evidence="2" id="KW-1185">Reference proteome</keyword>
<evidence type="ECO:0000313" key="2">
    <source>
        <dbReference type="Proteomes" id="UP000295110"/>
    </source>
</evidence>
<dbReference type="Proteomes" id="UP000295110">
    <property type="component" value="Unassembled WGS sequence"/>
</dbReference>
<evidence type="ECO:0000313" key="1">
    <source>
        <dbReference type="EMBL" id="TCU84468.1"/>
    </source>
</evidence>
<dbReference type="Pfam" id="PF13487">
    <property type="entry name" value="HD_5"/>
    <property type="match status" value="1"/>
</dbReference>
<organism evidence="1 2">
    <name type="scientific">Roseateles saccharophilus</name>
    <name type="common">Pseudomonas saccharophila</name>
    <dbReference type="NCBI Taxonomy" id="304"/>
    <lineage>
        <taxon>Bacteria</taxon>
        <taxon>Pseudomonadati</taxon>
        <taxon>Pseudomonadota</taxon>
        <taxon>Betaproteobacteria</taxon>
        <taxon>Burkholderiales</taxon>
        <taxon>Sphaerotilaceae</taxon>
        <taxon>Roseateles</taxon>
    </lineage>
</organism>
<accession>A0A4R3UC05</accession>
<dbReference type="AlphaFoldDB" id="A0A4R3UC05"/>
<proteinExistence type="predicted"/>
<dbReference type="SUPFAM" id="SSF109604">
    <property type="entry name" value="HD-domain/PDEase-like"/>
    <property type="match status" value="1"/>
</dbReference>
<dbReference type="OrthoDB" id="9774747at2"/>
<gene>
    <name evidence="1" type="ORF">EV671_105314</name>
</gene>
<dbReference type="EMBL" id="SMBU01000053">
    <property type="protein sequence ID" value="TCU84468.1"/>
    <property type="molecule type" value="Genomic_DNA"/>
</dbReference>
<dbReference type="Gene3D" id="1.10.3210.10">
    <property type="entry name" value="Hypothetical protein af1432"/>
    <property type="match status" value="1"/>
</dbReference>
<reference evidence="1 2" key="1">
    <citation type="submission" date="2019-03" db="EMBL/GenBank/DDBJ databases">
        <title>Genomic Encyclopedia of Type Strains, Phase IV (KMG-IV): sequencing the most valuable type-strain genomes for metagenomic binning, comparative biology and taxonomic classification.</title>
        <authorList>
            <person name="Goeker M."/>
        </authorList>
    </citation>
    <scope>NUCLEOTIDE SEQUENCE [LARGE SCALE GENOMIC DNA]</scope>
    <source>
        <strain evidence="1 2">DSM 654</strain>
    </source>
</reference>
<name>A0A4R3UC05_ROSSA</name>
<protein>
    <submittedName>
        <fullName evidence="1">HD domain-containing protein</fullName>
    </submittedName>
</protein>
<sequence>MSESSLRLFRLVQNQVHVGKPLPFGVRDENGKLLLARGHVVSDDDQLAALIERGAYVDLEELRQLKNATPPEKVATRKLTLFDAWEQIIWRLDRLLRSPTESAFSERSDELARACVALVRRDPDIGIYLARRQDARRLSLYGLTHALHTALTCQLMAQRMSWDEAKLLTLVKAALTMNMTIFELQGQLAVQGRRPDDVQQARLRAHPQAAHDALVAAGVTDPAWLEAVLQHHERVGGSGYPLGAEPGELGCALRCADVFMAKISPRTDRPPIPIQEAERQLFADTGASAMAAALIKEFGIYPPGDFVQLKSGELAMVVRRGATVNTPMVAAITDRKGMPIVGTNIRDTAKPEFAVAGPSPDQKLVLRVPPERLFGLPE</sequence>
<comment type="caution">
    <text evidence="1">The sequence shown here is derived from an EMBL/GenBank/DDBJ whole genome shotgun (WGS) entry which is preliminary data.</text>
</comment>